<evidence type="ECO:0000313" key="2">
    <source>
        <dbReference type="EMBL" id="SCV03339.1"/>
    </source>
</evidence>
<name>A0A1G4KFR1_9SACH</name>
<evidence type="ECO:0000256" key="1">
    <source>
        <dbReference type="SAM" id="MobiDB-lite"/>
    </source>
</evidence>
<feature type="region of interest" description="Disordered" evidence="1">
    <location>
        <begin position="1"/>
        <end position="172"/>
    </location>
</feature>
<feature type="compositionally biased region" description="Polar residues" evidence="1">
    <location>
        <begin position="8"/>
        <end position="17"/>
    </location>
</feature>
<dbReference type="Proteomes" id="UP000191024">
    <property type="component" value="Chromosome H"/>
</dbReference>
<protein>
    <submittedName>
        <fullName evidence="2">LAMI_0H07360g1_1</fullName>
    </submittedName>
</protein>
<feature type="compositionally biased region" description="Low complexity" evidence="1">
    <location>
        <begin position="47"/>
        <end position="62"/>
    </location>
</feature>
<dbReference type="AlphaFoldDB" id="A0A1G4KFR1"/>
<organism evidence="2 3">
    <name type="scientific">Lachancea mirantina</name>
    <dbReference type="NCBI Taxonomy" id="1230905"/>
    <lineage>
        <taxon>Eukaryota</taxon>
        <taxon>Fungi</taxon>
        <taxon>Dikarya</taxon>
        <taxon>Ascomycota</taxon>
        <taxon>Saccharomycotina</taxon>
        <taxon>Saccharomycetes</taxon>
        <taxon>Saccharomycetales</taxon>
        <taxon>Saccharomycetaceae</taxon>
        <taxon>Lachancea</taxon>
    </lineage>
</organism>
<accession>A0A1G4KFR1</accession>
<reference evidence="3" key="1">
    <citation type="submission" date="2016-03" db="EMBL/GenBank/DDBJ databases">
        <authorList>
            <person name="Devillers H."/>
        </authorList>
    </citation>
    <scope>NUCLEOTIDE SEQUENCE [LARGE SCALE GENOMIC DNA]</scope>
</reference>
<dbReference type="EMBL" id="LT598468">
    <property type="protein sequence ID" value="SCV03339.1"/>
    <property type="molecule type" value="Genomic_DNA"/>
</dbReference>
<sequence length="307" mass="33299">MRDPQHQGLAQHTTRTPDTPHAPHKAQRLEGLGYPRYPRFNNPWNVASDAGTASGTSGAYSGPERFERKAHYTWRRGGGGPVGPADARAVSAGSAGSASSMGSTSSFTLDSPKTSAPASPSTPRQSHRRTSAISFEGSYPDFHDPSRVRAFSDRDNDRHGDGDGDGLPPESVIADTSRQIRRNSDINFQKHMMVSRICRPDKNYPVFAGFPELNDTLPTPIDLNATHSSALPHPQVCTAPRSFPSRRTSMPQLRRATLPTPIEVETDHACQNQTHGADESKLLSLKEFLSGVEPPDIEAAAGSEKRL</sequence>
<gene>
    <name evidence="2" type="ORF">LAMI_0H07360G</name>
</gene>
<evidence type="ECO:0000313" key="3">
    <source>
        <dbReference type="Proteomes" id="UP000191024"/>
    </source>
</evidence>
<keyword evidence="3" id="KW-1185">Reference proteome</keyword>
<feature type="compositionally biased region" description="Basic and acidic residues" evidence="1">
    <location>
        <begin position="141"/>
        <end position="162"/>
    </location>
</feature>
<proteinExistence type="predicted"/>
<feature type="compositionally biased region" description="Low complexity" evidence="1">
    <location>
        <begin position="85"/>
        <end position="123"/>
    </location>
</feature>